<evidence type="ECO:0000256" key="6">
    <source>
        <dbReference type="ARBA" id="ARBA00022605"/>
    </source>
</evidence>
<evidence type="ECO:0000256" key="2">
    <source>
        <dbReference type="ARBA" id="ARBA00004962"/>
    </source>
</evidence>
<dbReference type="OrthoDB" id="9808024at2"/>
<name>A0A1Z5HW39_9FIRM</name>
<feature type="binding site" evidence="11">
    <location>
        <begin position="182"/>
        <end position="186"/>
    </location>
    <ligand>
        <name>pyridoxal 5'-phosphate</name>
        <dbReference type="ChEBI" id="CHEBI:597326"/>
    </ligand>
</feature>
<evidence type="ECO:0000256" key="13">
    <source>
        <dbReference type="RuleBase" id="RU003985"/>
    </source>
</evidence>
<feature type="modified residue" description="N6-(pyridoxal phosphate)lysine" evidence="12">
    <location>
        <position position="48"/>
    </location>
</feature>
<evidence type="ECO:0000256" key="4">
    <source>
        <dbReference type="ARBA" id="ARBA00012681"/>
    </source>
</evidence>
<proteinExistence type="inferred from homology"/>
<dbReference type="Proteomes" id="UP000197032">
    <property type="component" value="Unassembled WGS sequence"/>
</dbReference>
<comment type="catalytic activity">
    <reaction evidence="10 13">
        <text>O-acetyl-L-serine + hydrogen sulfide = L-cysteine + acetate</text>
        <dbReference type="Rhea" id="RHEA:14829"/>
        <dbReference type="ChEBI" id="CHEBI:29919"/>
        <dbReference type="ChEBI" id="CHEBI:30089"/>
        <dbReference type="ChEBI" id="CHEBI:35235"/>
        <dbReference type="ChEBI" id="CHEBI:58340"/>
        <dbReference type="EC" id="2.5.1.47"/>
    </reaction>
</comment>
<keyword evidence="7 13" id="KW-0808">Transferase</keyword>
<dbReference type="InterPro" id="IPR001216">
    <property type="entry name" value="P-phosphate_BS"/>
</dbReference>
<keyword evidence="9 13" id="KW-0198">Cysteine biosynthesis</keyword>
<feature type="domain" description="Tryptophan synthase beta chain-like PALP" evidence="14">
    <location>
        <begin position="11"/>
        <end position="297"/>
    </location>
</feature>
<comment type="pathway">
    <text evidence="2">Amino-acid biosynthesis; L-cysteine biosynthesis; L-cysteine from L-serine: step 2/2.</text>
</comment>
<keyword evidence="8 11" id="KW-0663">Pyridoxal phosphate</keyword>
<evidence type="ECO:0000256" key="5">
    <source>
        <dbReference type="ARBA" id="ARBA00019371"/>
    </source>
</evidence>
<evidence type="ECO:0000313" key="15">
    <source>
        <dbReference type="EMBL" id="GAW93749.1"/>
    </source>
</evidence>
<dbReference type="Pfam" id="PF00291">
    <property type="entry name" value="PALP"/>
    <property type="match status" value="1"/>
</dbReference>
<evidence type="ECO:0000256" key="7">
    <source>
        <dbReference type="ARBA" id="ARBA00022679"/>
    </source>
</evidence>
<comment type="similarity">
    <text evidence="3 13">Belongs to the cysteine synthase/cystathionine beta-synthase family.</text>
</comment>
<dbReference type="GO" id="GO:0004124">
    <property type="term" value="F:cysteine synthase activity"/>
    <property type="evidence" value="ECO:0007669"/>
    <property type="project" value="UniProtKB-UniRule"/>
</dbReference>
<dbReference type="FunFam" id="3.40.50.1100:FF:000006">
    <property type="entry name" value="Cysteine synthase"/>
    <property type="match status" value="1"/>
</dbReference>
<keyword evidence="6 13" id="KW-0028">Amino-acid biosynthesis</keyword>
<accession>A0A1Z5HW39</accession>
<dbReference type="GO" id="GO:0006535">
    <property type="term" value="P:cysteine biosynthetic process from serine"/>
    <property type="evidence" value="ECO:0007669"/>
    <property type="project" value="UniProtKB-UniRule"/>
</dbReference>
<evidence type="ECO:0000259" key="14">
    <source>
        <dbReference type="Pfam" id="PF00291"/>
    </source>
</evidence>
<dbReference type="Gene3D" id="3.40.50.1100">
    <property type="match status" value="2"/>
</dbReference>
<comment type="caution">
    <text evidence="15">The sequence shown here is derived from an EMBL/GenBank/DDBJ whole genome shotgun (WGS) entry which is preliminary data.</text>
</comment>
<feature type="binding site" evidence="11">
    <location>
        <position position="270"/>
    </location>
    <ligand>
        <name>pyridoxal 5'-phosphate</name>
        <dbReference type="ChEBI" id="CHEBI:597326"/>
    </ligand>
</feature>
<dbReference type="InterPro" id="IPR036052">
    <property type="entry name" value="TrpB-like_PALP_sf"/>
</dbReference>
<dbReference type="InterPro" id="IPR001926">
    <property type="entry name" value="TrpB-like_PALP"/>
</dbReference>
<dbReference type="NCBIfam" id="TIGR01136">
    <property type="entry name" value="cysKM"/>
    <property type="match status" value="1"/>
</dbReference>
<feature type="binding site" evidence="11">
    <location>
        <position position="78"/>
    </location>
    <ligand>
        <name>pyridoxal 5'-phosphate</name>
        <dbReference type="ChEBI" id="CHEBI:597326"/>
    </ligand>
</feature>
<dbReference type="RefSeq" id="WP_088554824.1">
    <property type="nucleotide sequence ID" value="NZ_BDGJ01000168.1"/>
</dbReference>
<dbReference type="InterPro" id="IPR005859">
    <property type="entry name" value="CysK"/>
</dbReference>
<comment type="cofactor">
    <cofactor evidence="1 11 13">
        <name>pyridoxal 5'-phosphate</name>
        <dbReference type="ChEBI" id="CHEBI:597326"/>
    </cofactor>
</comment>
<sequence>MGNGVQIAESILQYIGNTPMIRLTRLPSATDAEILAKLESFNPGGSVKDRIAAYMVEVAERQGKLRPGGTIIEATSGNTGIGLAMVAAAKGYRLILVMPETMSVERKNLLRAYGAELYLTPGPEGMQGSIELAEQMLREHPDYFMPRQFDNPANPEIHRLTTAQEILEQTGGRLDAFVAGIGTGGTITGVGEVLKEQLSHVRIIGVEPEASAVLSGRPPGPHKIQGIGAGFIPKVLNRDILDEIVTVTDVDAYLTSLELAEKEGILVGISAGAAVFAALQIAKRLGKGKRVVTLLPDTGERYLSLKPYFKLDLRKRGIKC</sequence>
<evidence type="ECO:0000256" key="12">
    <source>
        <dbReference type="PIRSR" id="PIRSR605856-51"/>
    </source>
</evidence>
<dbReference type="PANTHER" id="PTHR10314">
    <property type="entry name" value="CYSTATHIONINE BETA-SYNTHASE"/>
    <property type="match status" value="1"/>
</dbReference>
<evidence type="ECO:0000256" key="10">
    <source>
        <dbReference type="ARBA" id="ARBA00047931"/>
    </source>
</evidence>
<keyword evidence="16" id="KW-1185">Reference proteome</keyword>
<evidence type="ECO:0000256" key="9">
    <source>
        <dbReference type="ARBA" id="ARBA00023192"/>
    </source>
</evidence>
<dbReference type="SUPFAM" id="SSF53686">
    <property type="entry name" value="Tryptophan synthase beta subunit-like PLP-dependent enzymes"/>
    <property type="match status" value="1"/>
</dbReference>
<dbReference type="CDD" id="cd01561">
    <property type="entry name" value="CBS_like"/>
    <property type="match status" value="1"/>
</dbReference>
<dbReference type="EC" id="2.5.1.47" evidence="4 13"/>
<dbReference type="UniPathway" id="UPA00136">
    <property type="reaction ID" value="UER00200"/>
</dbReference>
<reference evidence="16" key="1">
    <citation type="journal article" date="2017" name="Appl. Environ. Microbiol.">
        <title>Genomic analysis of Calderihabitans maritimus KKC1, a thermophilic hydrogenogenic carboxydotrophic bacterium isolated from marine sediment.</title>
        <authorList>
            <person name="Omae K."/>
            <person name="Yoneda Y."/>
            <person name="Fukuyama Y."/>
            <person name="Yoshida T."/>
            <person name="Sako Y."/>
        </authorList>
    </citation>
    <scope>NUCLEOTIDE SEQUENCE [LARGE SCALE GENOMIC DNA]</scope>
    <source>
        <strain evidence="16">KKC1</strain>
    </source>
</reference>
<organism evidence="15 16">
    <name type="scientific">Calderihabitans maritimus</name>
    <dbReference type="NCBI Taxonomy" id="1246530"/>
    <lineage>
        <taxon>Bacteria</taxon>
        <taxon>Bacillati</taxon>
        <taxon>Bacillota</taxon>
        <taxon>Clostridia</taxon>
        <taxon>Neomoorellales</taxon>
        <taxon>Calderihabitantaceae</taxon>
        <taxon>Calderihabitans</taxon>
    </lineage>
</organism>
<dbReference type="PROSITE" id="PS00901">
    <property type="entry name" value="CYS_SYNTHASE"/>
    <property type="match status" value="1"/>
</dbReference>
<dbReference type="FunFam" id="3.40.50.1100:FF:000002">
    <property type="entry name" value="Cysteine synthase"/>
    <property type="match status" value="1"/>
</dbReference>
<evidence type="ECO:0000256" key="3">
    <source>
        <dbReference type="ARBA" id="ARBA00007103"/>
    </source>
</evidence>
<gene>
    <name evidence="15" type="ORF">KKC1_28770</name>
</gene>
<dbReference type="InterPro" id="IPR050214">
    <property type="entry name" value="Cys_Synth/Cystath_Beta-Synth"/>
</dbReference>
<evidence type="ECO:0000256" key="8">
    <source>
        <dbReference type="ARBA" id="ARBA00022898"/>
    </source>
</evidence>
<dbReference type="EMBL" id="BDGJ01000168">
    <property type="protein sequence ID" value="GAW93749.1"/>
    <property type="molecule type" value="Genomic_DNA"/>
</dbReference>
<dbReference type="AlphaFoldDB" id="A0A1Z5HW39"/>
<evidence type="ECO:0000313" key="16">
    <source>
        <dbReference type="Proteomes" id="UP000197032"/>
    </source>
</evidence>
<dbReference type="GO" id="GO:0016846">
    <property type="term" value="F:carbon-sulfur lyase activity"/>
    <property type="evidence" value="ECO:0007669"/>
    <property type="project" value="UniProtKB-ARBA"/>
</dbReference>
<dbReference type="NCBIfam" id="TIGR01139">
    <property type="entry name" value="cysK"/>
    <property type="match status" value="1"/>
</dbReference>
<protein>
    <recommendedName>
        <fullName evidence="5 13">Cysteine synthase</fullName>
        <ecNumber evidence="4 13">2.5.1.47</ecNumber>
    </recommendedName>
</protein>
<dbReference type="InterPro" id="IPR005856">
    <property type="entry name" value="Cys_synth"/>
</dbReference>
<evidence type="ECO:0000256" key="11">
    <source>
        <dbReference type="PIRSR" id="PIRSR605856-50"/>
    </source>
</evidence>
<evidence type="ECO:0000256" key="1">
    <source>
        <dbReference type="ARBA" id="ARBA00001933"/>
    </source>
</evidence>